<comment type="caution">
    <text evidence="1">The sequence shown here is derived from an EMBL/GenBank/DDBJ whole genome shotgun (WGS) entry which is preliminary data.</text>
</comment>
<reference evidence="1" key="1">
    <citation type="submission" date="2020-08" db="EMBL/GenBank/DDBJ databases">
        <title>Diversity of carbapenem-resistant Acinetobacter baumannii and bacteriophage-mediated spread of the Oxa23 carbapenemase.</title>
        <authorList>
            <person name="Abouelfetouh A."/>
            <person name="Mattock J."/>
            <person name="Turner D."/>
            <person name="Li E."/>
            <person name="Evans B.A."/>
        </authorList>
    </citation>
    <scope>NUCLEOTIDE SEQUENCE</scope>
    <source>
        <strain evidence="1">A86</strain>
    </source>
</reference>
<evidence type="ECO:0000313" key="1">
    <source>
        <dbReference type="EMBL" id="MBD0222597.1"/>
    </source>
</evidence>
<proteinExistence type="predicted"/>
<feature type="non-terminal residue" evidence="1">
    <location>
        <position position="59"/>
    </location>
</feature>
<organism evidence="1 2">
    <name type="scientific">Acinetobacter baumannii</name>
    <dbReference type="NCBI Taxonomy" id="470"/>
    <lineage>
        <taxon>Bacteria</taxon>
        <taxon>Pseudomonadati</taxon>
        <taxon>Pseudomonadota</taxon>
        <taxon>Gammaproteobacteria</taxon>
        <taxon>Moraxellales</taxon>
        <taxon>Moraxellaceae</taxon>
        <taxon>Acinetobacter</taxon>
        <taxon>Acinetobacter calcoaceticus/baumannii complex</taxon>
    </lineage>
</organism>
<sequence>MNKKLNLNELFEKIDNELIERRVPIAHRFLEATTEISNIFNVPILLYPKGKIDDGSLEY</sequence>
<gene>
    <name evidence="1" type="ORF">IAG11_22495</name>
</gene>
<accession>A0A8I0FD64</accession>
<dbReference type="EMBL" id="JACSVK010000583">
    <property type="protein sequence ID" value="MBD0222597.1"/>
    <property type="molecule type" value="Genomic_DNA"/>
</dbReference>
<protein>
    <submittedName>
        <fullName evidence="1">Uncharacterized protein</fullName>
    </submittedName>
</protein>
<name>A0A8I0FD64_ACIBA</name>
<evidence type="ECO:0000313" key="2">
    <source>
        <dbReference type="Proteomes" id="UP000634608"/>
    </source>
</evidence>
<dbReference type="AlphaFoldDB" id="A0A8I0FD64"/>
<dbReference type="Proteomes" id="UP000634608">
    <property type="component" value="Unassembled WGS sequence"/>
</dbReference>